<evidence type="ECO:0000256" key="1">
    <source>
        <dbReference type="SAM" id="MobiDB-lite"/>
    </source>
</evidence>
<feature type="region of interest" description="Disordered" evidence="1">
    <location>
        <begin position="265"/>
        <end position="300"/>
    </location>
</feature>
<proteinExistence type="predicted"/>
<feature type="transmembrane region" description="Helical" evidence="2">
    <location>
        <begin position="84"/>
        <end position="110"/>
    </location>
</feature>
<dbReference type="Ensembl" id="ENSSSCT00035090265.1">
    <property type="protein sequence ID" value="ENSSSCP00035037814.1"/>
    <property type="gene ID" value="ENSSSCG00035066938.1"/>
</dbReference>
<keyword evidence="2" id="KW-1133">Transmembrane helix</keyword>
<dbReference type="Proteomes" id="UP000694720">
    <property type="component" value="Unplaced"/>
</dbReference>
<dbReference type="InterPro" id="IPR039492">
    <property type="entry name" value="TMEM109"/>
</dbReference>
<reference evidence="4" key="1">
    <citation type="submission" date="2025-08" db="UniProtKB">
        <authorList>
            <consortium name="Ensembl"/>
        </authorList>
    </citation>
    <scope>IDENTIFICATION</scope>
</reference>
<dbReference type="AlphaFoldDB" id="A0A8D1B3A9"/>
<evidence type="ECO:0000256" key="2">
    <source>
        <dbReference type="SAM" id="Phobius"/>
    </source>
</evidence>
<feature type="region of interest" description="Disordered" evidence="1">
    <location>
        <begin position="220"/>
        <end position="248"/>
    </location>
</feature>
<feature type="compositionally biased region" description="Basic residues" evidence="1">
    <location>
        <begin position="229"/>
        <end position="246"/>
    </location>
</feature>
<feature type="transmembrane region" description="Helical" evidence="2">
    <location>
        <begin position="159"/>
        <end position="181"/>
    </location>
</feature>
<sequence>MAGAGSSSPPGTHLFKVILMVLLALVLLHSVSCQSHRDFVSPGQQKKEAPVDLLSQIGRSVRGTLDAWIGPETTHLVSETLAQVMWAISSAISVAFFALSGIAAQLLNALGLEGDHLTQGLKLSPGQVQTFLLWGAGALVAYWLLSLLLGLVLALLGRILWGLKLVLFLAAFVALVSSAFAKSPASCLMGSLLPALPSSQTTVSAGMLPSPPLPEWELLSSGLGGGAQSRRRRRQRRQRRRRRQQRRCASLPFSFSRSSLGAEAACRLSPPHQSPGGSGWPPLPGPAHDVKRKAMPSSYC</sequence>
<evidence type="ECO:0000313" key="5">
    <source>
        <dbReference type="Proteomes" id="UP000694720"/>
    </source>
</evidence>
<gene>
    <name evidence="4" type="primary">TMEM109</name>
</gene>
<dbReference type="PANTHER" id="PTHR14550:SF2">
    <property type="entry name" value="TRANSMEMBRANE PROTEIN 109"/>
    <property type="match status" value="1"/>
</dbReference>
<accession>A0A8D1B3A9</accession>
<keyword evidence="2" id="KW-0472">Membrane</keyword>
<feature type="transmembrane region" description="Helical" evidence="2">
    <location>
        <begin position="131"/>
        <end position="153"/>
    </location>
</feature>
<evidence type="ECO:0000256" key="3">
    <source>
        <dbReference type="SAM" id="SignalP"/>
    </source>
</evidence>
<dbReference type="Pfam" id="PF14965">
    <property type="entry name" value="BRI3BP"/>
    <property type="match status" value="1"/>
</dbReference>
<name>A0A8D1B3A9_PIG</name>
<keyword evidence="2" id="KW-0812">Transmembrane</keyword>
<evidence type="ECO:0000313" key="4">
    <source>
        <dbReference type="Ensembl" id="ENSSSCP00035037814.1"/>
    </source>
</evidence>
<dbReference type="PANTHER" id="PTHR14550">
    <property type="entry name" value="TRANSMEMBRANE PROTEIN 109"/>
    <property type="match status" value="1"/>
</dbReference>
<feature type="chain" id="PRO_5034895150" evidence="3">
    <location>
        <begin position="34"/>
        <end position="300"/>
    </location>
</feature>
<protein>
    <submittedName>
        <fullName evidence="4">Transmembrane protein 109</fullName>
    </submittedName>
</protein>
<feature type="signal peptide" evidence="3">
    <location>
        <begin position="1"/>
        <end position="33"/>
    </location>
</feature>
<organism evidence="4 5">
    <name type="scientific">Sus scrofa</name>
    <name type="common">Pig</name>
    <dbReference type="NCBI Taxonomy" id="9823"/>
    <lineage>
        <taxon>Eukaryota</taxon>
        <taxon>Metazoa</taxon>
        <taxon>Chordata</taxon>
        <taxon>Craniata</taxon>
        <taxon>Vertebrata</taxon>
        <taxon>Euteleostomi</taxon>
        <taxon>Mammalia</taxon>
        <taxon>Eutheria</taxon>
        <taxon>Laurasiatheria</taxon>
        <taxon>Artiodactyla</taxon>
        <taxon>Suina</taxon>
        <taxon>Suidae</taxon>
        <taxon>Sus</taxon>
    </lineage>
</organism>
<keyword evidence="3" id="KW-0732">Signal</keyword>
<dbReference type="GO" id="GO:0071480">
    <property type="term" value="P:cellular response to gamma radiation"/>
    <property type="evidence" value="ECO:0007669"/>
    <property type="project" value="InterPro"/>
</dbReference>